<feature type="region of interest" description="Disordered" evidence="2">
    <location>
        <begin position="333"/>
        <end position="414"/>
    </location>
</feature>
<feature type="compositionally biased region" description="Low complexity" evidence="2">
    <location>
        <begin position="552"/>
        <end position="568"/>
    </location>
</feature>
<evidence type="ECO:0000256" key="2">
    <source>
        <dbReference type="SAM" id="MobiDB-lite"/>
    </source>
</evidence>
<feature type="compositionally biased region" description="Basic residues" evidence="2">
    <location>
        <begin position="195"/>
        <end position="207"/>
    </location>
</feature>
<feature type="compositionally biased region" description="Basic and acidic residues" evidence="2">
    <location>
        <begin position="279"/>
        <end position="292"/>
    </location>
</feature>
<feature type="coiled-coil region" evidence="1">
    <location>
        <begin position="442"/>
        <end position="476"/>
    </location>
</feature>
<evidence type="ECO:0000313" key="5">
    <source>
        <dbReference type="Proteomes" id="UP000308197"/>
    </source>
</evidence>
<gene>
    <name evidence="4" type="ORF">K466DRAFT_586421</name>
</gene>
<evidence type="ECO:0000256" key="1">
    <source>
        <dbReference type="SAM" id="Coils"/>
    </source>
</evidence>
<dbReference type="STRING" id="1314778.A0A5C3PEC6"/>
<dbReference type="InterPro" id="IPR049203">
    <property type="entry name" value="DUF6818"/>
</dbReference>
<feature type="region of interest" description="Disordered" evidence="2">
    <location>
        <begin position="278"/>
        <end position="311"/>
    </location>
</feature>
<evidence type="ECO:0000259" key="3">
    <source>
        <dbReference type="Pfam" id="PF20681"/>
    </source>
</evidence>
<accession>A0A5C3PEC6</accession>
<dbReference type="PANTHER" id="PTHR34409:SF1">
    <property type="entry name" value="MYB-LIKE DOMAIN-CONTAINING PROTEIN"/>
    <property type="match status" value="1"/>
</dbReference>
<feature type="region of interest" description="Disordered" evidence="2">
    <location>
        <begin position="498"/>
        <end position="568"/>
    </location>
</feature>
<feature type="compositionally biased region" description="Acidic residues" evidence="2">
    <location>
        <begin position="338"/>
        <end position="366"/>
    </location>
</feature>
<feature type="domain" description="DUF6818" evidence="3">
    <location>
        <begin position="258"/>
        <end position="334"/>
    </location>
</feature>
<evidence type="ECO:0000313" key="4">
    <source>
        <dbReference type="EMBL" id="TFK87377.1"/>
    </source>
</evidence>
<dbReference type="InParanoid" id="A0A5C3PEC6"/>
<keyword evidence="1" id="KW-0175">Coiled coil</keyword>
<dbReference type="AlphaFoldDB" id="A0A5C3PEC6"/>
<dbReference type="Proteomes" id="UP000308197">
    <property type="component" value="Unassembled WGS sequence"/>
</dbReference>
<sequence>MAGSDDINAHQLYWQNWREVRSSSHHHKYFSGTENSTVSLSQQVRSSSAQLPGTTGQGFGLQQYNHGGSGAQGAPPFSPFPSTTPPAALSQQPRPSSAQLPAGTGPGSGLQSPDGGSGAQAAPPFPPFPTTDFLFQYPPPRFHPPTDHAPSPAAPSPAAPSPAASLPATPSPAAPSSNKGKKRMAEELLEEPSKKMKTGPKARPIKGKVKEQEAEDAEDATGSAKVKPSRHGGRASGARNYTKAEIRHLLKILKKRKPMGLGGWQMCGKRYNRWATKHGRPERDWRALRTKFDSLANTPKPTGKGEIPSEVEEAWQINSLIEERACMREVNDNSKVTEEDDNVPDSDSDSDSSDLDDEDDDEGDDGEAVKSDSDIELVDAPTKPSKKASASVSASKTPRTASTSTKPAPTSRRVQTTHFMNTIANALDPAQRGAQDEARFARKLVQAELDALRQDKRELEARNRLLEDRVFQLQLQLQHQGMELARLQARLDMQDLLRPASHRRSRYDDYSPRTPRKHSYRAVSPRTPQISPRTPRISPRTCRFDYSPRMGSPSPSTPSLAPPTESAASGLEALAAVASSSSHV</sequence>
<feature type="region of interest" description="Disordered" evidence="2">
    <location>
        <begin position="23"/>
        <end position="240"/>
    </location>
</feature>
<dbReference type="PANTHER" id="PTHR34409">
    <property type="entry name" value="SET DOMAIN-CONTAINING PROTEIN"/>
    <property type="match status" value="1"/>
</dbReference>
<dbReference type="Pfam" id="PF20681">
    <property type="entry name" value="DUF6818"/>
    <property type="match status" value="1"/>
</dbReference>
<name>A0A5C3PEC6_9APHY</name>
<organism evidence="4 5">
    <name type="scientific">Polyporus arcularius HHB13444</name>
    <dbReference type="NCBI Taxonomy" id="1314778"/>
    <lineage>
        <taxon>Eukaryota</taxon>
        <taxon>Fungi</taxon>
        <taxon>Dikarya</taxon>
        <taxon>Basidiomycota</taxon>
        <taxon>Agaricomycotina</taxon>
        <taxon>Agaricomycetes</taxon>
        <taxon>Polyporales</taxon>
        <taxon>Polyporaceae</taxon>
        <taxon>Polyporus</taxon>
    </lineage>
</organism>
<feature type="compositionally biased region" description="Polar residues" evidence="2">
    <location>
        <begin position="89"/>
        <end position="99"/>
    </location>
</feature>
<feature type="compositionally biased region" description="Basic and acidic residues" evidence="2">
    <location>
        <begin position="183"/>
        <end position="194"/>
    </location>
</feature>
<keyword evidence="5" id="KW-1185">Reference proteome</keyword>
<proteinExistence type="predicted"/>
<dbReference type="EMBL" id="ML211156">
    <property type="protein sequence ID" value="TFK87377.1"/>
    <property type="molecule type" value="Genomic_DNA"/>
</dbReference>
<protein>
    <recommendedName>
        <fullName evidence="3">DUF6818 domain-containing protein</fullName>
    </recommendedName>
</protein>
<reference evidence="4 5" key="1">
    <citation type="journal article" date="2019" name="Nat. Ecol. Evol.">
        <title>Megaphylogeny resolves global patterns of mushroom evolution.</title>
        <authorList>
            <person name="Varga T."/>
            <person name="Krizsan K."/>
            <person name="Foldi C."/>
            <person name="Dima B."/>
            <person name="Sanchez-Garcia M."/>
            <person name="Sanchez-Ramirez S."/>
            <person name="Szollosi G.J."/>
            <person name="Szarkandi J.G."/>
            <person name="Papp V."/>
            <person name="Albert L."/>
            <person name="Andreopoulos W."/>
            <person name="Angelini C."/>
            <person name="Antonin V."/>
            <person name="Barry K.W."/>
            <person name="Bougher N.L."/>
            <person name="Buchanan P."/>
            <person name="Buyck B."/>
            <person name="Bense V."/>
            <person name="Catcheside P."/>
            <person name="Chovatia M."/>
            <person name="Cooper J."/>
            <person name="Damon W."/>
            <person name="Desjardin D."/>
            <person name="Finy P."/>
            <person name="Geml J."/>
            <person name="Haridas S."/>
            <person name="Hughes K."/>
            <person name="Justo A."/>
            <person name="Karasinski D."/>
            <person name="Kautmanova I."/>
            <person name="Kiss B."/>
            <person name="Kocsube S."/>
            <person name="Kotiranta H."/>
            <person name="LaButti K.M."/>
            <person name="Lechner B.E."/>
            <person name="Liimatainen K."/>
            <person name="Lipzen A."/>
            <person name="Lukacs Z."/>
            <person name="Mihaltcheva S."/>
            <person name="Morgado L.N."/>
            <person name="Niskanen T."/>
            <person name="Noordeloos M.E."/>
            <person name="Ohm R.A."/>
            <person name="Ortiz-Santana B."/>
            <person name="Ovrebo C."/>
            <person name="Racz N."/>
            <person name="Riley R."/>
            <person name="Savchenko A."/>
            <person name="Shiryaev A."/>
            <person name="Soop K."/>
            <person name="Spirin V."/>
            <person name="Szebenyi C."/>
            <person name="Tomsovsky M."/>
            <person name="Tulloss R.E."/>
            <person name="Uehling J."/>
            <person name="Grigoriev I.V."/>
            <person name="Vagvolgyi C."/>
            <person name="Papp T."/>
            <person name="Martin F.M."/>
            <person name="Miettinen O."/>
            <person name="Hibbett D.S."/>
            <person name="Nagy L.G."/>
        </authorList>
    </citation>
    <scope>NUCLEOTIDE SEQUENCE [LARGE SCALE GENOMIC DNA]</scope>
    <source>
        <strain evidence="4 5">HHB13444</strain>
    </source>
</reference>
<feature type="compositionally biased region" description="Low complexity" evidence="2">
    <location>
        <begin position="380"/>
        <end position="413"/>
    </location>
</feature>
<feature type="compositionally biased region" description="Polar residues" evidence="2">
    <location>
        <begin position="32"/>
        <end position="66"/>
    </location>
</feature>